<dbReference type="GO" id="GO:0005886">
    <property type="term" value="C:plasma membrane"/>
    <property type="evidence" value="ECO:0007669"/>
    <property type="project" value="TreeGrafter"/>
</dbReference>
<keyword evidence="4" id="KW-1185">Reference proteome</keyword>
<sequence>MGLLIESIQQILLALLGFWIVLIIVTFAFAHSIWLTVARNSLFTTVIDPTGDASTFATLANAYRSVWFFLTGNYASGLRTDPAEYSALTLLFLISTSIVLMNVLIALMNDVVRSAAISADSVWLRQKVGESFFFCDAVLFLLVFLWVKPIDAFSYPMQAKVIAEIEVYWMFESERRDPTKYVRPPTFPHPPPLSSSPSLPFHHPLLIFSFPHHLDFLIDDQLARTEEETIESDRNTRNVQKTMREENDKIKEMMDDRFKGLRSTVERMEGRGLPGHEVGKWMIEEWKKVEGEEVEGLRGEVEGLKRVVEELVGLVRNGGAQKGGMNGA</sequence>
<reference evidence="3 4" key="1">
    <citation type="journal article" date="2018" name="New Phytol.">
        <title>Phylogenomics of Endogonaceae and evolution of mycorrhizas within Mucoromycota.</title>
        <authorList>
            <person name="Chang Y."/>
            <person name="Desiro A."/>
            <person name="Na H."/>
            <person name="Sandor L."/>
            <person name="Lipzen A."/>
            <person name="Clum A."/>
            <person name="Barry K."/>
            <person name="Grigoriev I.V."/>
            <person name="Martin F.M."/>
            <person name="Stajich J.E."/>
            <person name="Smith M.E."/>
            <person name="Bonito G."/>
            <person name="Spatafora J.W."/>
        </authorList>
    </citation>
    <scope>NUCLEOTIDE SEQUENCE [LARGE SCALE GENOMIC DNA]</scope>
    <source>
        <strain evidence="3 4">AD002</strain>
    </source>
</reference>
<feature type="transmembrane region" description="Helical" evidence="2">
    <location>
        <begin position="12"/>
        <end position="34"/>
    </location>
</feature>
<dbReference type="AlphaFoldDB" id="A0A433Q3Z1"/>
<name>A0A433Q3Z1_9FUNG</name>
<dbReference type="GO" id="GO:0005216">
    <property type="term" value="F:monoatomic ion channel activity"/>
    <property type="evidence" value="ECO:0007669"/>
    <property type="project" value="InterPro"/>
</dbReference>
<dbReference type="EMBL" id="RBNJ01015967">
    <property type="protein sequence ID" value="RUS24452.1"/>
    <property type="molecule type" value="Genomic_DNA"/>
</dbReference>
<dbReference type="Proteomes" id="UP000274822">
    <property type="component" value="Unassembled WGS sequence"/>
</dbReference>
<organism evidence="3 4">
    <name type="scientific">Jimgerdemannia flammicorona</name>
    <dbReference type="NCBI Taxonomy" id="994334"/>
    <lineage>
        <taxon>Eukaryota</taxon>
        <taxon>Fungi</taxon>
        <taxon>Fungi incertae sedis</taxon>
        <taxon>Mucoromycota</taxon>
        <taxon>Mucoromycotina</taxon>
        <taxon>Endogonomycetes</taxon>
        <taxon>Endogonales</taxon>
        <taxon>Endogonaceae</taxon>
        <taxon>Jimgerdemannia</taxon>
    </lineage>
</organism>
<evidence type="ECO:0008006" key="5">
    <source>
        <dbReference type="Google" id="ProtNLM"/>
    </source>
</evidence>
<feature type="transmembrane region" description="Helical" evidence="2">
    <location>
        <begin position="85"/>
        <end position="107"/>
    </location>
</feature>
<protein>
    <recommendedName>
        <fullName evidence="5">Ion transport domain-containing protein</fullName>
    </recommendedName>
</protein>
<keyword evidence="2" id="KW-0812">Transmembrane</keyword>
<keyword evidence="2" id="KW-1133">Transmembrane helix</keyword>
<proteinExistence type="predicted"/>
<evidence type="ECO:0000256" key="1">
    <source>
        <dbReference type="ARBA" id="ARBA00022737"/>
    </source>
</evidence>
<dbReference type="PANTHER" id="PTHR10582:SF2">
    <property type="entry name" value="INACTIVE"/>
    <property type="match status" value="1"/>
</dbReference>
<feature type="transmembrane region" description="Helical" evidence="2">
    <location>
        <begin position="128"/>
        <end position="147"/>
    </location>
</feature>
<dbReference type="InterPro" id="IPR024862">
    <property type="entry name" value="TRPV"/>
</dbReference>
<dbReference type="PANTHER" id="PTHR10582">
    <property type="entry name" value="TRANSIENT RECEPTOR POTENTIAL ION CHANNEL PROTEIN"/>
    <property type="match status" value="1"/>
</dbReference>
<accession>A0A433Q3Z1</accession>
<keyword evidence="1" id="KW-0677">Repeat</keyword>
<dbReference type="GO" id="GO:0098703">
    <property type="term" value="P:calcium ion import across plasma membrane"/>
    <property type="evidence" value="ECO:0007669"/>
    <property type="project" value="TreeGrafter"/>
</dbReference>
<evidence type="ECO:0000256" key="2">
    <source>
        <dbReference type="SAM" id="Phobius"/>
    </source>
</evidence>
<evidence type="ECO:0000313" key="4">
    <source>
        <dbReference type="Proteomes" id="UP000274822"/>
    </source>
</evidence>
<comment type="caution">
    <text evidence="3">The sequence shown here is derived from an EMBL/GenBank/DDBJ whole genome shotgun (WGS) entry which is preliminary data.</text>
</comment>
<evidence type="ECO:0000313" key="3">
    <source>
        <dbReference type="EMBL" id="RUS24452.1"/>
    </source>
</evidence>
<gene>
    <name evidence="3" type="ORF">BC938DRAFT_473558</name>
</gene>
<keyword evidence="2" id="KW-0472">Membrane</keyword>